<comment type="catalytic activity">
    <reaction evidence="3">
        <text>2-C-methyl-D-erythritol 4-phosphate + CTP + H(+) = 4-CDP-2-C-methyl-D-erythritol + diphosphate</text>
        <dbReference type="Rhea" id="RHEA:13429"/>
        <dbReference type="ChEBI" id="CHEBI:15378"/>
        <dbReference type="ChEBI" id="CHEBI:33019"/>
        <dbReference type="ChEBI" id="CHEBI:37563"/>
        <dbReference type="ChEBI" id="CHEBI:57823"/>
        <dbReference type="ChEBI" id="CHEBI:58262"/>
        <dbReference type="EC" id="2.7.7.60"/>
    </reaction>
</comment>
<dbReference type="InterPro" id="IPR001228">
    <property type="entry name" value="IspD"/>
</dbReference>
<keyword evidence="1 3" id="KW-0808">Transferase</keyword>
<feature type="site" description="Positions MEP for the nucleophilic attack" evidence="3">
    <location>
        <position position="219"/>
    </location>
</feature>
<dbReference type="GO" id="GO:0050518">
    <property type="term" value="F:2-C-methyl-D-erythritol 4-phosphate cytidylyltransferase activity"/>
    <property type="evidence" value="ECO:0007669"/>
    <property type="project" value="UniProtKB-UniRule"/>
</dbReference>
<feature type="site" description="Transition state stabilizer" evidence="3">
    <location>
        <position position="17"/>
    </location>
</feature>
<evidence type="ECO:0000313" key="5">
    <source>
        <dbReference type="Proteomes" id="UP000823619"/>
    </source>
</evidence>
<organism evidence="4 5">
    <name type="scientific">Candidatus Cryptobacteroides merdavium</name>
    <dbReference type="NCBI Taxonomy" id="2840769"/>
    <lineage>
        <taxon>Bacteria</taxon>
        <taxon>Pseudomonadati</taxon>
        <taxon>Bacteroidota</taxon>
        <taxon>Bacteroidia</taxon>
        <taxon>Bacteroidales</taxon>
        <taxon>Candidatus Cryptobacteroides</taxon>
    </lineage>
</organism>
<dbReference type="PANTHER" id="PTHR32125">
    <property type="entry name" value="2-C-METHYL-D-ERYTHRITOL 4-PHOSPHATE CYTIDYLYLTRANSFERASE, CHLOROPLASTIC"/>
    <property type="match status" value="1"/>
</dbReference>
<dbReference type="SUPFAM" id="SSF53448">
    <property type="entry name" value="Nucleotide-diphospho-sugar transferases"/>
    <property type="match status" value="1"/>
</dbReference>
<comment type="pathway">
    <text evidence="3">Isoprenoid biosynthesis; isopentenyl diphosphate biosynthesis via DXP pathway; isopentenyl diphosphate from 1-deoxy-D-xylulose 5-phosphate: step 2/6.</text>
</comment>
<dbReference type="HAMAP" id="MF_00108">
    <property type="entry name" value="IspD"/>
    <property type="match status" value="1"/>
</dbReference>
<keyword evidence="2 3" id="KW-0548">Nucleotidyltransferase</keyword>
<dbReference type="InterPro" id="IPR050088">
    <property type="entry name" value="IspD/TarI_cytidylyltransf_bact"/>
</dbReference>
<evidence type="ECO:0000256" key="1">
    <source>
        <dbReference type="ARBA" id="ARBA00022679"/>
    </source>
</evidence>
<sequence>MKRKKYLIVMAGGSGVRMGGPLPKQFLDLGGRSVLHVTIEKFAAAEPDIKVVTVLPEAHVPLWKEYCLRKNVVVPQTVVKGGISRFHSVRNGLAKVPDGALVAIHDGVRPLLSEDMINRMFSMAEDVPSLIPVIPSTDTIRALTRTVRPDGSVAFDPVPGPAPDRSVLFRVQTPQIFHSELIKKAYRQAYDLSFTDDASVAERDGMELAFTEGESLNIKITTPADLALARAVISMKNTVE</sequence>
<evidence type="ECO:0000313" key="4">
    <source>
        <dbReference type="EMBL" id="MBO8444488.1"/>
    </source>
</evidence>
<evidence type="ECO:0000256" key="2">
    <source>
        <dbReference type="ARBA" id="ARBA00022695"/>
    </source>
</evidence>
<feature type="site" description="Transition state stabilizer" evidence="3">
    <location>
        <position position="24"/>
    </location>
</feature>
<dbReference type="CDD" id="cd02516">
    <property type="entry name" value="CDP-ME_synthetase"/>
    <property type="match status" value="1"/>
</dbReference>
<dbReference type="GO" id="GO:0019288">
    <property type="term" value="P:isopentenyl diphosphate biosynthetic process, methylerythritol 4-phosphate pathway"/>
    <property type="evidence" value="ECO:0007669"/>
    <property type="project" value="UniProtKB-UniRule"/>
</dbReference>
<dbReference type="Gene3D" id="3.90.550.10">
    <property type="entry name" value="Spore Coat Polysaccharide Biosynthesis Protein SpsA, Chain A"/>
    <property type="match status" value="1"/>
</dbReference>
<dbReference type="EC" id="2.7.7.60" evidence="3"/>
<keyword evidence="3" id="KW-0414">Isoprene biosynthesis</keyword>
<reference evidence="4" key="2">
    <citation type="journal article" date="2021" name="PeerJ">
        <title>Extensive microbial diversity within the chicken gut microbiome revealed by metagenomics and culture.</title>
        <authorList>
            <person name="Gilroy R."/>
            <person name="Ravi A."/>
            <person name="Getino M."/>
            <person name="Pursley I."/>
            <person name="Horton D.L."/>
            <person name="Alikhan N.F."/>
            <person name="Baker D."/>
            <person name="Gharbi K."/>
            <person name="Hall N."/>
            <person name="Watson M."/>
            <person name="Adriaenssens E.M."/>
            <person name="Foster-Nyarko E."/>
            <person name="Jarju S."/>
            <person name="Secka A."/>
            <person name="Antonio M."/>
            <person name="Oren A."/>
            <person name="Chaudhuri R.R."/>
            <person name="La Ragione R."/>
            <person name="Hildebrand F."/>
            <person name="Pallen M.J."/>
        </authorList>
    </citation>
    <scope>NUCLEOTIDE SEQUENCE</scope>
    <source>
        <strain evidence="4">D5-748</strain>
    </source>
</reference>
<evidence type="ECO:0000256" key="3">
    <source>
        <dbReference type="HAMAP-Rule" id="MF_00108"/>
    </source>
</evidence>
<comment type="function">
    <text evidence="3">Catalyzes the formation of 4-diphosphocytidyl-2-C-methyl-D-erythritol from CTP and 2-C-methyl-D-erythritol 4-phosphate (MEP).</text>
</comment>
<dbReference type="InterPro" id="IPR029044">
    <property type="entry name" value="Nucleotide-diphossugar_trans"/>
</dbReference>
<comment type="caution">
    <text evidence="4">The sequence shown here is derived from an EMBL/GenBank/DDBJ whole genome shotgun (WGS) entry which is preliminary data.</text>
</comment>
<name>A0A9D9ECU7_9BACT</name>
<dbReference type="Proteomes" id="UP000823619">
    <property type="component" value="Unassembled WGS sequence"/>
</dbReference>
<accession>A0A9D9ECU7</accession>
<dbReference type="Pfam" id="PF01128">
    <property type="entry name" value="IspD"/>
    <property type="match status" value="1"/>
</dbReference>
<comment type="similarity">
    <text evidence="3">Belongs to the IspD/TarI cytidylyltransferase family. IspD subfamily.</text>
</comment>
<dbReference type="PANTHER" id="PTHR32125:SF4">
    <property type="entry name" value="2-C-METHYL-D-ERYTHRITOL 4-PHOSPHATE CYTIDYLYLTRANSFERASE, CHLOROPLASTIC"/>
    <property type="match status" value="1"/>
</dbReference>
<reference evidence="4" key="1">
    <citation type="submission" date="2020-10" db="EMBL/GenBank/DDBJ databases">
        <authorList>
            <person name="Gilroy R."/>
        </authorList>
    </citation>
    <scope>NUCLEOTIDE SEQUENCE</scope>
    <source>
        <strain evidence="4">D5-748</strain>
    </source>
</reference>
<dbReference type="InterPro" id="IPR034683">
    <property type="entry name" value="IspD/TarI"/>
</dbReference>
<gene>
    <name evidence="3" type="primary">ispD</name>
    <name evidence="4" type="ORF">IAC23_02170</name>
</gene>
<dbReference type="AlphaFoldDB" id="A0A9D9ECU7"/>
<dbReference type="EMBL" id="JADIMO010000026">
    <property type="protein sequence ID" value="MBO8444488.1"/>
    <property type="molecule type" value="Genomic_DNA"/>
</dbReference>
<protein>
    <recommendedName>
        <fullName evidence="3">2-C-methyl-D-erythritol 4-phosphate cytidylyltransferase</fullName>
        <ecNumber evidence="3">2.7.7.60</ecNumber>
    </recommendedName>
    <alternativeName>
        <fullName evidence="3">4-diphosphocytidyl-2C-methyl-D-erythritol synthase</fullName>
    </alternativeName>
    <alternativeName>
        <fullName evidence="3">MEP cytidylyltransferase</fullName>
        <shortName evidence="3">MCT</shortName>
    </alternativeName>
</protein>
<feature type="site" description="Positions MEP for the nucleophilic attack" evidence="3">
    <location>
        <position position="165"/>
    </location>
</feature>
<proteinExistence type="inferred from homology"/>